<proteinExistence type="predicted"/>
<name>A0ABV3YQ51_9PSED</name>
<accession>A0ABV3YQ51</accession>
<evidence type="ECO:0000313" key="1">
    <source>
        <dbReference type="EMBL" id="MEX6501452.1"/>
    </source>
</evidence>
<evidence type="ECO:0000313" key="2">
    <source>
        <dbReference type="Proteomes" id="UP001560296"/>
    </source>
</evidence>
<gene>
    <name evidence="1" type="ORF">AB5S05_05195</name>
</gene>
<dbReference type="EMBL" id="JBFTEG010000003">
    <property type="protein sequence ID" value="MEX6501452.1"/>
    <property type="molecule type" value="Genomic_DNA"/>
</dbReference>
<comment type="caution">
    <text evidence="1">The sequence shown here is derived from an EMBL/GenBank/DDBJ whole genome shotgun (WGS) entry which is preliminary data.</text>
</comment>
<keyword evidence="2" id="KW-1185">Reference proteome</keyword>
<dbReference type="InterPro" id="IPR043148">
    <property type="entry name" value="TagF_C"/>
</dbReference>
<organism evidence="1 2">
    <name type="scientific">Pseudomonas zhanjiangensis</name>
    <dbReference type="NCBI Taxonomy" id="3239015"/>
    <lineage>
        <taxon>Bacteria</taxon>
        <taxon>Pseudomonadati</taxon>
        <taxon>Pseudomonadota</taxon>
        <taxon>Gammaproteobacteria</taxon>
        <taxon>Pseudomonadales</taxon>
        <taxon>Pseudomonadaceae</taxon>
        <taxon>Pseudomonas</taxon>
    </lineage>
</organism>
<dbReference type="SUPFAM" id="SSF53756">
    <property type="entry name" value="UDP-Glycosyltransferase/glycogen phosphorylase"/>
    <property type="match status" value="1"/>
</dbReference>
<protein>
    <submittedName>
        <fullName evidence="1">Capsule biosynthesis protein</fullName>
    </submittedName>
</protein>
<dbReference type="RefSeq" id="WP_369286427.1">
    <property type="nucleotide sequence ID" value="NZ_JBFTEG010000003.1"/>
</dbReference>
<dbReference type="Gene3D" id="3.40.50.12580">
    <property type="match status" value="1"/>
</dbReference>
<sequence length="415" mass="47274">MQPNSWRTKAYELDRYRWSLLRERFGRFGAAIRFLRDGLGDALFGGLARFRLAKDGGGSVGCDFLLLQSAPKVIPLQRKKLLKERLRSRGSSLEETALLEPRQILAERRLRRPPESVPLRYYGYAAYAEWLVSHYMPSILLNDRNGSLYSPFLRLSLNARRLLLVHLAHATTVERSRRLGMSDYDYYFLFGQSSLDALSGRQLRFGSAKVVLAGSHMIDQSYAVPPAQVDNRVLLVLGVGPDKEKEAGYQRSYELIRDWAVAHPYYQVLVKAHPRSKVVFWQDASAQAKNIQVLPATCGLAEAMSRAGIVINIMSNAVIEAALARRPIIYVNQGPDRDIFDQERFFGRRVDSLEELTDRVHQIYADHQRSLESASQFASFHLVHGVQGLERNIDYLCALLRREEIPHQVLEGTCR</sequence>
<dbReference type="Proteomes" id="UP001560296">
    <property type="component" value="Unassembled WGS sequence"/>
</dbReference>
<reference evidence="1 2" key="1">
    <citation type="submission" date="2024-07" db="EMBL/GenBank/DDBJ databases">
        <authorList>
            <person name="Li M."/>
        </authorList>
    </citation>
    <scope>NUCLEOTIDE SEQUENCE [LARGE SCALE GENOMIC DNA]</scope>
    <source>
        <strain evidence="1 2">25A3E</strain>
    </source>
</reference>